<comment type="caution">
    <text evidence="2">The sequence shown here is derived from an EMBL/GenBank/DDBJ whole genome shotgun (WGS) entry which is preliminary data.</text>
</comment>
<reference evidence="2 3" key="1">
    <citation type="submission" date="2020-01" db="EMBL/GenBank/DDBJ databases">
        <title>Genomes of bacteria type strains.</title>
        <authorList>
            <person name="Chen J."/>
            <person name="Zhu S."/>
            <person name="Chen J."/>
        </authorList>
    </citation>
    <scope>NUCLEOTIDE SEQUENCE [LARGE SCALE GENOMIC DNA]</scope>
    <source>
        <strain evidence="2 3">KCTC 52919</strain>
    </source>
</reference>
<protein>
    <submittedName>
        <fullName evidence="2">Uncharacterized protein</fullName>
    </submittedName>
</protein>
<feature type="compositionally biased region" description="Basic and acidic residues" evidence="1">
    <location>
        <begin position="158"/>
        <end position="174"/>
    </location>
</feature>
<keyword evidence="3" id="KW-1185">Reference proteome</keyword>
<feature type="region of interest" description="Disordered" evidence="1">
    <location>
        <begin position="147"/>
        <end position="174"/>
    </location>
</feature>
<organism evidence="2 3">
    <name type="scientific">Aurantimonas aggregata</name>
    <dbReference type="NCBI Taxonomy" id="2047720"/>
    <lineage>
        <taxon>Bacteria</taxon>
        <taxon>Pseudomonadati</taxon>
        <taxon>Pseudomonadota</taxon>
        <taxon>Alphaproteobacteria</taxon>
        <taxon>Hyphomicrobiales</taxon>
        <taxon>Aurantimonadaceae</taxon>
        <taxon>Aurantimonas</taxon>
    </lineage>
</organism>
<gene>
    <name evidence="2" type="ORF">GTW51_18960</name>
</gene>
<dbReference type="RefSeq" id="WP_163045629.1">
    <property type="nucleotide sequence ID" value="NZ_JAAAMJ010000020.1"/>
</dbReference>
<sequence length="252" mass="28737">MRSFAAIPPVVWQMDIKKLRGDPTAIAVYYHLTTSPHSTMIGIYALDLHYLSIDLGIPFEGASKGLRRVIEEGLASYDEEHEIVWVHEMAISQVAPRLSPKDNRVLAVAKQLAQLPICQITLAFYARYRDVFNLRDALCLEDFERSSGRGFEGASEGLRSKEKEKEKDQDLGEGQNKIRFDDERLVPTREAFDAQEFAFEPKPSLEENRKFLVQMGVPAHRMETALQRLIREALFPCDIAEWKTEVRNGRAA</sequence>
<evidence type="ECO:0000313" key="3">
    <source>
        <dbReference type="Proteomes" id="UP000476332"/>
    </source>
</evidence>
<name>A0A6L9MLQ2_9HYPH</name>
<dbReference type="Proteomes" id="UP000476332">
    <property type="component" value="Unassembled WGS sequence"/>
</dbReference>
<dbReference type="AlphaFoldDB" id="A0A6L9MLQ2"/>
<evidence type="ECO:0000256" key="1">
    <source>
        <dbReference type="SAM" id="MobiDB-lite"/>
    </source>
</evidence>
<evidence type="ECO:0000313" key="2">
    <source>
        <dbReference type="EMBL" id="NDV88779.1"/>
    </source>
</evidence>
<dbReference type="EMBL" id="JAAAMJ010000020">
    <property type="protein sequence ID" value="NDV88779.1"/>
    <property type="molecule type" value="Genomic_DNA"/>
</dbReference>
<accession>A0A6L9MLQ2</accession>
<proteinExistence type="predicted"/>